<dbReference type="InterPro" id="IPR037365">
    <property type="entry name" value="Slowmo/Ups"/>
</dbReference>
<keyword evidence="3" id="KW-1185">Reference proteome</keyword>
<name>A0A1S8WL23_OPIVI</name>
<dbReference type="AlphaFoldDB" id="A0A1S8WL23"/>
<dbReference type="PROSITE" id="PS50904">
    <property type="entry name" value="PRELI_MSF1"/>
    <property type="match status" value="1"/>
</dbReference>
<evidence type="ECO:0000259" key="1">
    <source>
        <dbReference type="PROSITE" id="PS50904"/>
    </source>
</evidence>
<dbReference type="PANTHER" id="PTHR11158">
    <property type="entry name" value="MSF1/PX19 RELATED"/>
    <property type="match status" value="1"/>
</dbReference>
<organism evidence="2 3">
    <name type="scientific">Opisthorchis viverrini</name>
    <name type="common">Southeast Asian liver fluke</name>
    <dbReference type="NCBI Taxonomy" id="6198"/>
    <lineage>
        <taxon>Eukaryota</taxon>
        <taxon>Metazoa</taxon>
        <taxon>Spiralia</taxon>
        <taxon>Lophotrochozoa</taxon>
        <taxon>Platyhelminthes</taxon>
        <taxon>Trematoda</taxon>
        <taxon>Digenea</taxon>
        <taxon>Opisthorchiida</taxon>
        <taxon>Opisthorchiata</taxon>
        <taxon>Opisthorchiidae</taxon>
        <taxon>Opisthorchis</taxon>
    </lineage>
</organism>
<dbReference type="GO" id="GO:0005758">
    <property type="term" value="C:mitochondrial intermembrane space"/>
    <property type="evidence" value="ECO:0007669"/>
    <property type="project" value="InterPro"/>
</dbReference>
<feature type="domain" description="PRELI/MSF1" evidence="1">
    <location>
        <begin position="1"/>
        <end position="174"/>
    </location>
</feature>
<evidence type="ECO:0000313" key="2">
    <source>
        <dbReference type="EMBL" id="OON15033.1"/>
    </source>
</evidence>
<sequence length="277" mass="31426">MLDKGIEQTLHYPWEYVASLFWHRYPNPYSTHVLTEDVVERRVLPGRKLYTKRLVIKQGLGKFPDWLRRFISGARELIVEESVMDMRSKRIDVITRNVGSLGKYATVVESCAYNPSPSVPGTTLIKRNVSIQSNLNAVLRPALVTFLISRYRSSSKASFLGFEYICKFYDKNSSHLTSNLSSRPKVSDVIKNAARNRSKEFAANALPRVVSPSNLEAPSAVIATFLLLRESVRFHTAFPTALPIFLPPTLPIHFPQLYTSSDVHSKQTRRESLKDPS</sequence>
<proteinExistence type="predicted"/>
<dbReference type="EMBL" id="KV906264">
    <property type="protein sequence ID" value="OON15033.1"/>
    <property type="molecule type" value="Genomic_DNA"/>
</dbReference>
<dbReference type="InterPro" id="IPR006797">
    <property type="entry name" value="PRELI/MSF1_dom"/>
</dbReference>
<reference evidence="2 3" key="1">
    <citation type="submission" date="2015-03" db="EMBL/GenBank/DDBJ databases">
        <title>Draft genome of the nematode, Opisthorchis viverrini.</title>
        <authorList>
            <person name="Mitreva M."/>
        </authorList>
    </citation>
    <scope>NUCLEOTIDE SEQUENCE [LARGE SCALE GENOMIC DNA]</scope>
    <source>
        <strain evidence="2">Khon Kaen</strain>
    </source>
</reference>
<dbReference type="Pfam" id="PF04707">
    <property type="entry name" value="PRELI"/>
    <property type="match status" value="1"/>
</dbReference>
<accession>A0A1S8WL23</accession>
<protein>
    <submittedName>
        <fullName evidence="2">PRELI-like family protein</fullName>
    </submittedName>
</protein>
<gene>
    <name evidence="2" type="ORF">X801_09169</name>
</gene>
<evidence type="ECO:0000313" key="3">
    <source>
        <dbReference type="Proteomes" id="UP000243686"/>
    </source>
</evidence>
<dbReference type="Proteomes" id="UP000243686">
    <property type="component" value="Unassembled WGS sequence"/>
</dbReference>